<evidence type="ECO:0000313" key="2">
    <source>
        <dbReference type="EMBL" id="MFC7198728.1"/>
    </source>
</evidence>
<dbReference type="PANTHER" id="PTHR43471">
    <property type="entry name" value="ABC TRANSPORTER PERMEASE"/>
    <property type="match status" value="1"/>
</dbReference>
<dbReference type="PANTHER" id="PTHR43471:SF12">
    <property type="entry name" value="HYPOTHETICAL MEMBRANE PROTEIN, CONSERVED"/>
    <property type="match status" value="1"/>
</dbReference>
<feature type="transmembrane region" description="Helical" evidence="1">
    <location>
        <begin position="236"/>
        <end position="257"/>
    </location>
</feature>
<protein>
    <submittedName>
        <fullName evidence="2">ABC transporter permease subunit</fullName>
    </submittedName>
</protein>
<reference evidence="2 3" key="1">
    <citation type="journal article" date="2019" name="Int. J. Syst. Evol. Microbiol.">
        <title>The Global Catalogue of Microorganisms (GCM) 10K type strain sequencing project: providing services to taxonomists for standard genome sequencing and annotation.</title>
        <authorList>
            <consortium name="The Broad Institute Genomics Platform"/>
            <consortium name="The Broad Institute Genome Sequencing Center for Infectious Disease"/>
            <person name="Wu L."/>
            <person name="Ma J."/>
        </authorList>
    </citation>
    <scope>NUCLEOTIDE SEQUENCE [LARGE SCALE GENOMIC DNA]</scope>
    <source>
        <strain evidence="2 3">XZGYJ-43</strain>
    </source>
</reference>
<feature type="transmembrane region" description="Helical" evidence="1">
    <location>
        <begin position="75"/>
        <end position="97"/>
    </location>
</feature>
<keyword evidence="1" id="KW-0472">Membrane</keyword>
<dbReference type="Proteomes" id="UP001596447">
    <property type="component" value="Unassembled WGS sequence"/>
</dbReference>
<dbReference type="AlphaFoldDB" id="A0ABD5Z115"/>
<feature type="transmembrane region" description="Helical" evidence="1">
    <location>
        <begin position="157"/>
        <end position="181"/>
    </location>
</feature>
<keyword evidence="1" id="KW-1133">Transmembrane helix</keyword>
<dbReference type="GO" id="GO:0005886">
    <property type="term" value="C:plasma membrane"/>
    <property type="evidence" value="ECO:0007669"/>
    <property type="project" value="UniProtKB-SubCell"/>
</dbReference>
<dbReference type="Pfam" id="PF12679">
    <property type="entry name" value="ABC2_membrane_2"/>
    <property type="match status" value="1"/>
</dbReference>
<evidence type="ECO:0000313" key="3">
    <source>
        <dbReference type="Proteomes" id="UP001596447"/>
    </source>
</evidence>
<feature type="transmembrane region" description="Helical" evidence="1">
    <location>
        <begin position="193"/>
        <end position="216"/>
    </location>
</feature>
<organism evidence="2 3">
    <name type="scientific">Halospeciosus flavus</name>
    <dbReference type="NCBI Taxonomy" id="3032283"/>
    <lineage>
        <taxon>Archaea</taxon>
        <taxon>Methanobacteriati</taxon>
        <taxon>Methanobacteriota</taxon>
        <taxon>Stenosarchaea group</taxon>
        <taxon>Halobacteria</taxon>
        <taxon>Halobacteriales</taxon>
        <taxon>Halobacteriaceae</taxon>
        <taxon>Halospeciosus</taxon>
    </lineage>
</organism>
<evidence type="ECO:0000256" key="1">
    <source>
        <dbReference type="SAM" id="Phobius"/>
    </source>
</evidence>
<keyword evidence="1" id="KW-0812">Transmembrane</keyword>
<feature type="transmembrane region" description="Helical" evidence="1">
    <location>
        <begin position="123"/>
        <end position="145"/>
    </location>
</feature>
<proteinExistence type="predicted"/>
<dbReference type="EMBL" id="JBHTAR010000011">
    <property type="protein sequence ID" value="MFC7198728.1"/>
    <property type="molecule type" value="Genomic_DNA"/>
</dbReference>
<sequence length="264" mass="28261">MFELARFAARKQRTATATLTLLLALLAATMVAFFPSVEASGVDFEQYIQSLPPAFREAFGVATLTSIEGFLASEFYQFAFVLLFGLYVAYLGGRLVAADVETGRIDLLLATPVSRRRVVVERYLSLVPSLLVTNVVVPAVVVVGVELVGESIALERVVAVHLLSIPYLLCCGAIGLVLSVLTSRTDVAQRSALGLVFALFMLETVGAASGTEALGYLSPTYYYDPTAVLVRGTYDFVGAVVLSLATAALVGVAVWWFSRTDIEG</sequence>
<keyword evidence="3" id="KW-1185">Reference proteome</keyword>
<gene>
    <name evidence="2" type="ORF">ACFQJ9_04725</name>
</gene>
<accession>A0ABD5Z115</accession>
<dbReference type="RefSeq" id="WP_279528686.1">
    <property type="nucleotide sequence ID" value="NZ_CP122312.1"/>
</dbReference>
<comment type="caution">
    <text evidence="2">The sequence shown here is derived from an EMBL/GenBank/DDBJ whole genome shotgun (WGS) entry which is preliminary data.</text>
</comment>
<name>A0ABD5Z115_9EURY</name>